<protein>
    <recommendedName>
        <fullName evidence="7">Profilin</fullName>
    </recommendedName>
</protein>
<organism evidence="8 9">
    <name type="scientific">Starmerella bacillaris</name>
    <name type="common">Yeast</name>
    <name type="synonym">Candida zemplinina</name>
    <dbReference type="NCBI Taxonomy" id="1247836"/>
    <lineage>
        <taxon>Eukaryota</taxon>
        <taxon>Fungi</taxon>
        <taxon>Dikarya</taxon>
        <taxon>Ascomycota</taxon>
        <taxon>Saccharomycotina</taxon>
        <taxon>Dipodascomycetes</taxon>
        <taxon>Dipodascales</taxon>
        <taxon>Trichomonascaceae</taxon>
        <taxon>Starmerella</taxon>
    </lineage>
</organism>
<dbReference type="PRINTS" id="PR00392">
    <property type="entry name" value="PROFILIN"/>
</dbReference>
<keyword evidence="4 7" id="KW-0009">Actin-binding</keyword>
<gene>
    <name evidence="8" type="ORF">DASB73_003170</name>
</gene>
<comment type="similarity">
    <text evidence="2 7">Belongs to the profilin family.</text>
</comment>
<keyword evidence="5 6" id="KW-0206">Cytoskeleton</keyword>
<evidence type="ECO:0000256" key="2">
    <source>
        <dbReference type="ARBA" id="ARBA00010058"/>
    </source>
</evidence>
<dbReference type="InterPro" id="IPR048278">
    <property type="entry name" value="PFN"/>
</dbReference>
<comment type="subcellular location">
    <subcellularLocation>
        <location evidence="1">Cytoplasm</location>
        <location evidence="1">Cytoskeleton</location>
    </subcellularLocation>
</comment>
<dbReference type="InterPro" id="IPR036140">
    <property type="entry name" value="PFN_sf"/>
</dbReference>
<dbReference type="InterPro" id="IPR005455">
    <property type="entry name" value="PFN_euk"/>
</dbReference>
<dbReference type="PANTHER" id="PTHR11604">
    <property type="entry name" value="PROFILIN"/>
    <property type="match status" value="1"/>
</dbReference>
<dbReference type="GO" id="GO:0005938">
    <property type="term" value="C:cell cortex"/>
    <property type="evidence" value="ECO:0007669"/>
    <property type="project" value="TreeGrafter"/>
</dbReference>
<dbReference type="GO" id="GO:0005856">
    <property type="term" value="C:cytoskeleton"/>
    <property type="evidence" value="ECO:0007669"/>
    <property type="project" value="UniProtKB-SubCell"/>
</dbReference>
<evidence type="ECO:0000256" key="7">
    <source>
        <dbReference type="RuleBase" id="RU003909"/>
    </source>
</evidence>
<dbReference type="AlphaFoldDB" id="A0AAV5RCQ8"/>
<keyword evidence="3" id="KW-0963">Cytoplasm</keyword>
<evidence type="ECO:0000313" key="9">
    <source>
        <dbReference type="Proteomes" id="UP001362899"/>
    </source>
</evidence>
<accession>A0AAV5RCQ8</accession>
<evidence type="ECO:0000256" key="5">
    <source>
        <dbReference type="ARBA" id="ARBA00023212"/>
    </source>
</evidence>
<dbReference type="PRINTS" id="PR01640">
    <property type="entry name" value="PROFILINPLNT"/>
</dbReference>
<dbReference type="Proteomes" id="UP001362899">
    <property type="component" value="Unassembled WGS sequence"/>
</dbReference>
<dbReference type="Pfam" id="PF00235">
    <property type="entry name" value="Profilin"/>
    <property type="match status" value="1"/>
</dbReference>
<dbReference type="FunFam" id="3.30.450.30:FF:000001">
    <property type="entry name" value="Profilin"/>
    <property type="match status" value="1"/>
</dbReference>
<reference evidence="8 9" key="1">
    <citation type="journal article" date="2023" name="Elife">
        <title>Identification of key yeast species and microbe-microbe interactions impacting larval growth of Drosophila in the wild.</title>
        <authorList>
            <person name="Mure A."/>
            <person name="Sugiura Y."/>
            <person name="Maeda R."/>
            <person name="Honda K."/>
            <person name="Sakurai N."/>
            <person name="Takahashi Y."/>
            <person name="Watada M."/>
            <person name="Katoh T."/>
            <person name="Gotoh A."/>
            <person name="Gotoh Y."/>
            <person name="Taniguchi I."/>
            <person name="Nakamura K."/>
            <person name="Hayashi T."/>
            <person name="Katayama T."/>
            <person name="Uemura T."/>
            <person name="Hattori Y."/>
        </authorList>
    </citation>
    <scope>NUCLEOTIDE SEQUENCE [LARGE SCALE GENOMIC DNA]</scope>
    <source>
        <strain evidence="8 9">SB-73</strain>
    </source>
</reference>
<sequence>MSWQAYVDNLVQSQKIDKAVLASRAGDSIWAQSAGFAPSSEELLSIARGFDDPSELQTNGLRVQGQKYFVVKAEDRSIYGKIEQDGLICVRTAQTILIAHYSQPVSAGEAIKVAEAMADYLISVNY</sequence>
<dbReference type="SUPFAM" id="SSF55770">
    <property type="entry name" value="Profilin (actin-binding protein)"/>
    <property type="match status" value="1"/>
</dbReference>
<comment type="caution">
    <text evidence="8">The sequence shown here is derived from an EMBL/GenBank/DDBJ whole genome shotgun (WGS) entry which is preliminary data.</text>
</comment>
<evidence type="ECO:0000313" key="8">
    <source>
        <dbReference type="EMBL" id="GMM49359.1"/>
    </source>
</evidence>
<dbReference type="PROSITE" id="PS00414">
    <property type="entry name" value="PROFILIN"/>
    <property type="match status" value="1"/>
</dbReference>
<evidence type="ECO:0000256" key="1">
    <source>
        <dbReference type="ARBA" id="ARBA00004245"/>
    </source>
</evidence>
<name>A0AAV5RCQ8_STABA</name>
<comment type="subunit">
    <text evidence="6">Occurs in many kinds of cells as a complex with monomeric actin in a 1:1 ratio.</text>
</comment>
<dbReference type="CDD" id="cd00148">
    <property type="entry name" value="PROF"/>
    <property type="match status" value="1"/>
</dbReference>
<dbReference type="Gene3D" id="3.30.450.30">
    <property type="entry name" value="Dynein light chain 2a, cytoplasmic"/>
    <property type="match status" value="1"/>
</dbReference>
<proteinExistence type="inferred from homology"/>
<keyword evidence="9" id="KW-1185">Reference proteome</keyword>
<evidence type="ECO:0000256" key="3">
    <source>
        <dbReference type="ARBA" id="ARBA00022490"/>
    </source>
</evidence>
<dbReference type="EMBL" id="BTGC01000001">
    <property type="protein sequence ID" value="GMM49359.1"/>
    <property type="molecule type" value="Genomic_DNA"/>
</dbReference>
<evidence type="ECO:0000256" key="4">
    <source>
        <dbReference type="ARBA" id="ARBA00023203"/>
    </source>
</evidence>
<dbReference type="PANTHER" id="PTHR11604:SF0">
    <property type="entry name" value="PROFILIN"/>
    <property type="match status" value="1"/>
</dbReference>
<dbReference type="InterPro" id="IPR027310">
    <property type="entry name" value="Profilin_CS"/>
</dbReference>
<dbReference type="SMART" id="SM00392">
    <property type="entry name" value="PROF"/>
    <property type="match status" value="1"/>
</dbReference>
<evidence type="ECO:0000256" key="6">
    <source>
        <dbReference type="RuleBase" id="RU003908"/>
    </source>
</evidence>
<dbReference type="GO" id="GO:0003785">
    <property type="term" value="F:actin monomer binding"/>
    <property type="evidence" value="ECO:0007669"/>
    <property type="project" value="TreeGrafter"/>
</dbReference>
<dbReference type="GO" id="GO:1903475">
    <property type="term" value="P:mitotic actomyosin contractile ring assembly"/>
    <property type="evidence" value="ECO:0007669"/>
    <property type="project" value="UniProtKB-ARBA"/>
</dbReference>
<comment type="function">
    <text evidence="6">Binds to actin and affects the structure of the cytoskeleton. At high concentrations, profilin prevents the polymerization of actin, whereas it enhances it at low concentrations.</text>
</comment>